<dbReference type="InterPro" id="IPR018490">
    <property type="entry name" value="cNMP-bd_dom_sf"/>
</dbReference>
<sequence>MNPIIQYLQKFHPISEESHLEILSISKLRRIRAGECYVKAGEIPVHMFTLISGIVRAYVRNDKGKEFNRKIFTGPAVAGSLTALIKQEPSVYALEALTDCDIYCTDYQKFIELSNKNLEVKELYIKMLETFFMEYSQRQIELLTLTATERYLKLKAEISHIEDLIPQYQIAACLGITPVQLSRIRKKIRTLNIL</sequence>
<dbReference type="RefSeq" id="WP_226695997.1">
    <property type="nucleotide sequence ID" value="NZ_JAJAPX010000003.1"/>
</dbReference>
<dbReference type="AlphaFoldDB" id="A0A9X1I683"/>
<evidence type="ECO:0000259" key="1">
    <source>
        <dbReference type="PROSITE" id="PS50042"/>
    </source>
</evidence>
<reference evidence="2" key="1">
    <citation type="submission" date="2021-10" db="EMBL/GenBank/DDBJ databases">
        <title>Tamlana sargassums sp. nov., and Tamlana laminarinivorans sp. nov., two new bacteria isolated from the brown alga.</title>
        <authorList>
            <person name="Li J."/>
        </authorList>
    </citation>
    <scope>NUCLEOTIDE SEQUENCE</scope>
    <source>
        <strain evidence="2">62-3</strain>
    </source>
</reference>
<protein>
    <submittedName>
        <fullName evidence="2">Crp/Fnr family transcriptional regulator</fullName>
    </submittedName>
</protein>
<proteinExistence type="predicted"/>
<dbReference type="SMART" id="SM00100">
    <property type="entry name" value="cNMP"/>
    <property type="match status" value="1"/>
</dbReference>
<accession>A0A9X1I683</accession>
<feature type="domain" description="Cyclic nucleotide-binding" evidence="1">
    <location>
        <begin position="10"/>
        <end position="131"/>
    </location>
</feature>
<comment type="caution">
    <text evidence="2">The sequence shown here is derived from an EMBL/GenBank/DDBJ whole genome shotgun (WGS) entry which is preliminary data.</text>
</comment>
<dbReference type="InterPro" id="IPR014710">
    <property type="entry name" value="RmlC-like_jellyroll"/>
</dbReference>
<organism evidence="2 3">
    <name type="scientific">Neotamlana sargassicola</name>
    <dbReference type="NCBI Taxonomy" id="2883125"/>
    <lineage>
        <taxon>Bacteria</taxon>
        <taxon>Pseudomonadati</taxon>
        <taxon>Bacteroidota</taxon>
        <taxon>Flavobacteriia</taxon>
        <taxon>Flavobacteriales</taxon>
        <taxon>Flavobacteriaceae</taxon>
        <taxon>Neotamlana</taxon>
    </lineage>
</organism>
<evidence type="ECO:0000313" key="2">
    <source>
        <dbReference type="EMBL" id="MCB4808601.1"/>
    </source>
</evidence>
<dbReference type="CDD" id="cd00038">
    <property type="entry name" value="CAP_ED"/>
    <property type="match status" value="1"/>
</dbReference>
<name>A0A9X1I683_9FLAO</name>
<keyword evidence="3" id="KW-1185">Reference proteome</keyword>
<gene>
    <name evidence="2" type="ORF">LG651_10080</name>
</gene>
<dbReference type="EMBL" id="JAJAPX010000003">
    <property type="protein sequence ID" value="MCB4808601.1"/>
    <property type="molecule type" value="Genomic_DNA"/>
</dbReference>
<evidence type="ECO:0000313" key="3">
    <source>
        <dbReference type="Proteomes" id="UP001139286"/>
    </source>
</evidence>
<dbReference type="SUPFAM" id="SSF51206">
    <property type="entry name" value="cAMP-binding domain-like"/>
    <property type="match status" value="1"/>
</dbReference>
<dbReference type="Pfam" id="PF00027">
    <property type="entry name" value="cNMP_binding"/>
    <property type="match status" value="1"/>
</dbReference>
<dbReference type="InterPro" id="IPR000595">
    <property type="entry name" value="cNMP-bd_dom"/>
</dbReference>
<dbReference type="Proteomes" id="UP001139286">
    <property type="component" value="Unassembled WGS sequence"/>
</dbReference>
<dbReference type="PROSITE" id="PS50042">
    <property type="entry name" value="CNMP_BINDING_3"/>
    <property type="match status" value="1"/>
</dbReference>
<dbReference type="Gene3D" id="2.60.120.10">
    <property type="entry name" value="Jelly Rolls"/>
    <property type="match status" value="1"/>
</dbReference>